<dbReference type="OrthoDB" id="9792500at2"/>
<name>A0A0X3TP67_9RHOB</name>
<dbReference type="InterPro" id="IPR006016">
    <property type="entry name" value="UspA"/>
</dbReference>
<evidence type="ECO:0000256" key="1">
    <source>
        <dbReference type="ARBA" id="ARBA00008791"/>
    </source>
</evidence>
<sequence length="137" mass="14637">MYAHIMFPVDLHLPPEVRKAADVAAELAKWQGAKITLVTVTGTQPGDPALTDTAISEALNAFADQLAEKSGAEVDFRNIHSVDVAVEVDGDLKRTAEEIGADLIVVGTHAPRITDYIFSSHAGYLANHASVSVFVVR</sequence>
<comment type="caution">
    <text evidence="3">The sequence shown here is derived from an EMBL/GenBank/DDBJ whole genome shotgun (WGS) entry which is preliminary data.</text>
</comment>
<dbReference type="RefSeq" id="WP_068339174.1">
    <property type="nucleotide sequence ID" value="NZ_LQBP01000009.1"/>
</dbReference>
<dbReference type="CDD" id="cd00293">
    <property type="entry name" value="USP-like"/>
    <property type="match status" value="1"/>
</dbReference>
<dbReference type="EMBL" id="LQBP01000009">
    <property type="protein sequence ID" value="KUJ77504.1"/>
    <property type="molecule type" value="Genomic_DNA"/>
</dbReference>
<evidence type="ECO:0000259" key="2">
    <source>
        <dbReference type="Pfam" id="PF00582"/>
    </source>
</evidence>
<evidence type="ECO:0000313" key="4">
    <source>
        <dbReference type="Proteomes" id="UP000053690"/>
    </source>
</evidence>
<dbReference type="SUPFAM" id="SSF52402">
    <property type="entry name" value="Adenine nucleotide alpha hydrolases-like"/>
    <property type="match status" value="1"/>
</dbReference>
<dbReference type="AlphaFoldDB" id="A0A0X3TP67"/>
<gene>
    <name evidence="3" type="ORF">AVO44_16440</name>
</gene>
<accession>A0A0X3TP67</accession>
<feature type="domain" description="UspA" evidence="2">
    <location>
        <begin position="1"/>
        <end position="137"/>
    </location>
</feature>
<reference evidence="4" key="1">
    <citation type="submission" date="2015-12" db="EMBL/GenBank/DDBJ databases">
        <authorList>
            <person name="Zhang G."/>
            <person name="Stingl U."/>
        </authorList>
    </citation>
    <scope>NUCLEOTIDE SEQUENCE [LARGE SCALE GENOMIC DNA]</scope>
    <source>
        <strain evidence="4">ZGT108</strain>
    </source>
</reference>
<evidence type="ECO:0000313" key="3">
    <source>
        <dbReference type="EMBL" id="KUJ77504.1"/>
    </source>
</evidence>
<comment type="similarity">
    <text evidence="1">Belongs to the universal stress protein A family.</text>
</comment>
<organism evidence="3 4">
    <name type="scientific">Ruegeria profundi</name>
    <dbReference type="NCBI Taxonomy" id="1685378"/>
    <lineage>
        <taxon>Bacteria</taxon>
        <taxon>Pseudomonadati</taxon>
        <taxon>Pseudomonadota</taxon>
        <taxon>Alphaproteobacteria</taxon>
        <taxon>Rhodobacterales</taxon>
        <taxon>Roseobacteraceae</taxon>
        <taxon>Ruegeria</taxon>
    </lineage>
</organism>
<dbReference type="Pfam" id="PF00582">
    <property type="entry name" value="Usp"/>
    <property type="match status" value="1"/>
</dbReference>
<dbReference type="STRING" id="1685378.AVO44_16440"/>
<protein>
    <submittedName>
        <fullName evidence="3">Universal stress protein UspA</fullName>
    </submittedName>
</protein>
<dbReference type="PANTHER" id="PTHR46268:SF6">
    <property type="entry name" value="UNIVERSAL STRESS PROTEIN UP12"/>
    <property type="match status" value="1"/>
</dbReference>
<dbReference type="Proteomes" id="UP000053690">
    <property type="component" value="Unassembled WGS sequence"/>
</dbReference>
<dbReference type="InterPro" id="IPR014729">
    <property type="entry name" value="Rossmann-like_a/b/a_fold"/>
</dbReference>
<keyword evidence="4" id="KW-1185">Reference proteome</keyword>
<dbReference type="Gene3D" id="3.40.50.620">
    <property type="entry name" value="HUPs"/>
    <property type="match status" value="1"/>
</dbReference>
<dbReference type="PANTHER" id="PTHR46268">
    <property type="entry name" value="STRESS RESPONSE PROTEIN NHAX"/>
    <property type="match status" value="1"/>
</dbReference>
<proteinExistence type="inferred from homology"/>